<feature type="region of interest" description="Disordered" evidence="1">
    <location>
        <begin position="124"/>
        <end position="164"/>
    </location>
</feature>
<evidence type="ECO:0000313" key="3">
    <source>
        <dbReference type="Proteomes" id="UP000324222"/>
    </source>
</evidence>
<comment type="caution">
    <text evidence="2">The sequence shown here is derived from an EMBL/GenBank/DDBJ whole genome shotgun (WGS) entry which is preliminary data.</text>
</comment>
<reference evidence="2 3" key="1">
    <citation type="submission" date="2019-05" db="EMBL/GenBank/DDBJ databases">
        <title>Another draft genome of Portunus trituberculatus and its Hox gene families provides insights of decapod evolution.</title>
        <authorList>
            <person name="Jeong J.-H."/>
            <person name="Song I."/>
            <person name="Kim S."/>
            <person name="Choi T."/>
            <person name="Kim D."/>
            <person name="Ryu S."/>
            <person name="Kim W."/>
        </authorList>
    </citation>
    <scope>NUCLEOTIDE SEQUENCE [LARGE SCALE GENOMIC DNA]</scope>
    <source>
        <tissue evidence="2">Muscle</tissue>
    </source>
</reference>
<feature type="compositionally biased region" description="Low complexity" evidence="1">
    <location>
        <begin position="124"/>
        <end position="139"/>
    </location>
</feature>
<accession>A0A5B7GC53</accession>
<dbReference type="EMBL" id="VSRR010013988">
    <property type="protein sequence ID" value="MPC56492.1"/>
    <property type="molecule type" value="Genomic_DNA"/>
</dbReference>
<organism evidence="2 3">
    <name type="scientific">Portunus trituberculatus</name>
    <name type="common">Swimming crab</name>
    <name type="synonym">Neptunus trituberculatus</name>
    <dbReference type="NCBI Taxonomy" id="210409"/>
    <lineage>
        <taxon>Eukaryota</taxon>
        <taxon>Metazoa</taxon>
        <taxon>Ecdysozoa</taxon>
        <taxon>Arthropoda</taxon>
        <taxon>Crustacea</taxon>
        <taxon>Multicrustacea</taxon>
        <taxon>Malacostraca</taxon>
        <taxon>Eumalacostraca</taxon>
        <taxon>Eucarida</taxon>
        <taxon>Decapoda</taxon>
        <taxon>Pleocyemata</taxon>
        <taxon>Brachyura</taxon>
        <taxon>Eubrachyura</taxon>
        <taxon>Portunoidea</taxon>
        <taxon>Portunidae</taxon>
        <taxon>Portuninae</taxon>
        <taxon>Portunus</taxon>
    </lineage>
</organism>
<gene>
    <name evidence="2" type="ORF">E2C01_050453</name>
</gene>
<dbReference type="AlphaFoldDB" id="A0A5B7GC53"/>
<protein>
    <submittedName>
        <fullName evidence="2">Uncharacterized protein</fullName>
    </submittedName>
</protein>
<dbReference type="OrthoDB" id="8121437at2759"/>
<keyword evidence="3" id="KW-1185">Reference proteome</keyword>
<evidence type="ECO:0000256" key="1">
    <source>
        <dbReference type="SAM" id="MobiDB-lite"/>
    </source>
</evidence>
<evidence type="ECO:0000313" key="2">
    <source>
        <dbReference type="EMBL" id="MPC56492.1"/>
    </source>
</evidence>
<sequence>MMHHADAAHAVYANGLGSGSFVGHTSKPGPGDMPYGSDGPCFVYGMCPMPVPTEGWERMVGEAGGKEIAERKIEEGIQLTDYMYQYHVPGYLPYSHLYTASPQHMFPPDAATAPPASPMILLTPATSSPSSTKSIPNSLTSLKNEGEEVLEGSGTKSYEEMNGRSPPVAAGTGAPQPPLHAIPQPVPFGGAYPYPFLDDKAGVIGGDSYWYSLANGHIAADPSTPMKTPLYYSCMHQEPAAFMPTTPSYIPDTSVIPPTPPPSISSIPQSAIPFSPPTQSLVLKKSVFKSDDILFYNHYQHLNLPMDMFGKPHLLTSTKSEGKL</sequence>
<proteinExistence type="predicted"/>
<dbReference type="Proteomes" id="UP000324222">
    <property type="component" value="Unassembled WGS sequence"/>
</dbReference>
<name>A0A5B7GC53_PORTR</name>